<comment type="caution">
    <text evidence="1">The sequence shown here is derived from an EMBL/GenBank/DDBJ whole genome shotgun (WGS) entry which is preliminary data.</text>
</comment>
<dbReference type="EMBL" id="AJLS01000141">
    <property type="protein sequence ID" value="EKN64762.1"/>
    <property type="molecule type" value="Genomic_DNA"/>
</dbReference>
<reference evidence="1 2" key="1">
    <citation type="journal article" date="2012" name="Front. Microbiol.">
        <title>Redundancy and modularity in membrane-associated dissimilatory nitrate reduction in Bacillus.</title>
        <authorList>
            <person name="Heylen K."/>
            <person name="Keltjens J."/>
        </authorList>
    </citation>
    <scope>NUCLEOTIDE SEQUENCE [LARGE SCALE GENOMIC DNA]</scope>
    <source>
        <strain evidence="2">LMG 21833T</strain>
    </source>
</reference>
<gene>
    <name evidence="1" type="ORF">BABA_22778</name>
</gene>
<dbReference type="Proteomes" id="UP000006316">
    <property type="component" value="Unassembled WGS sequence"/>
</dbReference>
<evidence type="ECO:0000313" key="1">
    <source>
        <dbReference type="EMBL" id="EKN64762.1"/>
    </source>
</evidence>
<protein>
    <submittedName>
        <fullName evidence="1">Uncharacterized protein</fullName>
    </submittedName>
</protein>
<accession>K6CX05</accession>
<sequence>MLFPQKIQLEIIQWDEVIKMVEFNLSKALVQGRKVNDLAADIRSSKNSVIEAKKAKAKVVAAEKAKAANPGE</sequence>
<proteinExistence type="predicted"/>
<dbReference type="PATRIC" id="fig|1117379.3.peg.4725"/>
<dbReference type="AlphaFoldDB" id="K6CX05"/>
<keyword evidence="2" id="KW-1185">Reference proteome</keyword>
<organism evidence="1 2">
    <name type="scientific">Neobacillus bataviensis LMG 21833</name>
    <dbReference type="NCBI Taxonomy" id="1117379"/>
    <lineage>
        <taxon>Bacteria</taxon>
        <taxon>Bacillati</taxon>
        <taxon>Bacillota</taxon>
        <taxon>Bacilli</taxon>
        <taxon>Bacillales</taxon>
        <taxon>Bacillaceae</taxon>
        <taxon>Neobacillus</taxon>
    </lineage>
</organism>
<name>K6CX05_9BACI</name>
<evidence type="ECO:0000313" key="2">
    <source>
        <dbReference type="Proteomes" id="UP000006316"/>
    </source>
</evidence>
<dbReference type="STRING" id="1117379.BABA_22778"/>